<dbReference type="InterPro" id="IPR046859">
    <property type="entry name" value="RGPA/RALGAPB_N"/>
</dbReference>
<dbReference type="InterPro" id="IPR016024">
    <property type="entry name" value="ARM-type_fold"/>
</dbReference>
<gene>
    <name evidence="5" type="ORF">CcCBS67573_g01434</name>
</gene>
<dbReference type="GO" id="GO:0051056">
    <property type="term" value="P:regulation of small GTPase mediated signal transduction"/>
    <property type="evidence" value="ECO:0007669"/>
    <property type="project" value="InterPro"/>
</dbReference>
<keyword evidence="1" id="KW-0343">GTPase activation</keyword>
<keyword evidence="2" id="KW-0597">Phosphoprotein</keyword>
<evidence type="ECO:0000256" key="3">
    <source>
        <dbReference type="SAM" id="MobiDB-lite"/>
    </source>
</evidence>
<dbReference type="Pfam" id="PF20412">
    <property type="entry name" value="RALGAPB_N"/>
    <property type="match status" value="1"/>
</dbReference>
<accession>A0A507FNW4</accession>
<dbReference type="InterPro" id="IPR035974">
    <property type="entry name" value="Rap/Ran-GAP_sf"/>
</dbReference>
<evidence type="ECO:0000256" key="1">
    <source>
        <dbReference type="ARBA" id="ARBA00022468"/>
    </source>
</evidence>
<dbReference type="InterPro" id="IPR000331">
    <property type="entry name" value="Rap/Ran_GAP_dom"/>
</dbReference>
<keyword evidence="6" id="KW-1185">Reference proteome</keyword>
<evidence type="ECO:0000313" key="5">
    <source>
        <dbReference type="EMBL" id="TPX77275.1"/>
    </source>
</evidence>
<dbReference type="GO" id="GO:0005737">
    <property type="term" value="C:cytoplasm"/>
    <property type="evidence" value="ECO:0007669"/>
    <property type="project" value="TreeGrafter"/>
</dbReference>
<name>A0A507FNW4_9FUNG</name>
<sequence>MSALNEEVGGKRLDKLMKKAKQFLDEKQKAKSRLASLYSFLDSMTPFPATAPANGSNSSAAPAADSALNDALVDQQILCKFFSEYCAQVFAVLLECFNHQAEKLRGKEKSDKSGQVSSKELTDMTRIVSTLRRFLIHVPHKLEACWEKPSICKITQSLLAQGNHARLRMEGIKLLLVWINHLAVISREEDASGLGPTVERLYSTAINLSVFEAPPTPAPIDMAKSDCLGSDNLPGISTKFEATPDLVSKQKLPVSPDDTPCIYPSPTYPTEADSIELIEEVLSNIQYLGVLSCTQPMPNANTKYGHPMLQHQNVKTGAAISSHSEESETGWQAFLKTQSVDVSATEKLIHNRGAFVALLTQLDLVRKMYFPLLFPSAKWRISGILVEGFSMCPTEILQSILVFLTRQTVDTGANATQIIESNSLIPITINSELSFRMRKLFQAILWNQVEHREFAHEAVRQGLMTPWLNSELGRYSMFILRSWAFVPLEERSALYYSKTETEDGSLLPSSEIMNLFLRRHVRFVQLLFLDKKDYVEYVDHQMILWREGFQFFRLVSLEMHQFHLTAVTWDCLLAVITDIIDHILCRPNKYAGVSSPPDADEICDLAIETLFCVLIRCPTSSEFHWQRLRDTLSKCSRWNQVTGQYVKIVLKLTRALCIRVFAIDNDLLSKEDLDAKTPSRFRTVSVHAARLKSTSGSFSSQISGKSGRLLASSPLAETFEMITSQIVSEPRHSRTASEEAEHESVVPLLMGSKRADSGFRKTEVSVVQTIKDSNRVSNSSIGSLHSVEGSSERFLERTYQPFATAFKIPPLSIILQARLESFSNFINLAATWFPEWTYAVWKNSLCILGDVSKIASPSNHADVIRCLLGIFDSFEKIRAVQPYESLLMPNLFEFSPWMFETEYTESKMLAYGLFYRILLKGLDSEDVRIPSSILTNAETIFTSLLPGCHILIPSFIATVKRMFLTGNKEVLHLPANVRECSIRILLSLLPVRSQISGFQKDGCVPVLKKMEMKTSWSSLHRTGSDSISNKSSVHMLEIHEFLEGNLKLRIQIKDILCALLAQERDPLNHRKNSDTHLILLWGVTALAFEEMISTTNPSGEIIDDCLINLLDHLTLTNIETVSTCIDGLHLFAKESSLLDYIWDARTSSKVIKKLLDATTEHLIYAHAKPNESKDIVISKLLNCLCGWILISETKSLSSLKTATTVFDVLEQVLRESEQEPENSDNNNQLVGKTQRSDASLFGSAGKLPVATVTRQSTLVSGEDEYEINMLKEAVESTVAHVLHHYSNFSPPYGPVLLSSQLCESFLNDERIGFDKIMLFGANDNSVMTFQDISEPEFQLYKTRATARDTSGRYVWDNSLFYQQQEPDAFLDEETDDETVGLLLEGSIELASSRLQIQEDVFESDKLSTLLFRVGNTHADCLLQEDIPLNETVPVFSPTANAVFATTAEIEEHIKHEVETVATLVGSMEGVSKNAVSASSATETSINSTTRLFLNHLGHFNFDSLKDGYFFHFSKTASLGRDLRGLDKKYGRETIKVAIIYVGPGQEDETSILRNQSASNEYKQFVASLGWEIDVGAHNGYLGGLEKNLTSGAKALYYCDQTVEMIFHDVINMPSDAMDPKQVKKKRHIGNDHVHIIWNDHYRQYRKNTIGGDFGNAQIVVTPNMNELYEVSVNRDSKIGYFGPLQNHVMVSKPALGPLVRNTAINAYRRALNPGPKHKLHSHPSTQRSNDISTILSRHKASKFTFESYLSCFS</sequence>
<comment type="caution">
    <text evidence="5">The sequence shown here is derived from an EMBL/GenBank/DDBJ whole genome shotgun (WGS) entry which is preliminary data.</text>
</comment>
<dbReference type="STRING" id="246404.A0A507FNW4"/>
<proteinExistence type="predicted"/>
<dbReference type="SUPFAM" id="SSF111347">
    <property type="entry name" value="Rap/Ran-GAP"/>
    <property type="match status" value="1"/>
</dbReference>
<reference evidence="5 6" key="1">
    <citation type="journal article" date="2019" name="Sci. Rep.">
        <title>Comparative genomics of chytrid fungi reveal insights into the obligate biotrophic and pathogenic lifestyle of Synchytrium endobioticum.</title>
        <authorList>
            <person name="van de Vossenberg B.T.L.H."/>
            <person name="Warris S."/>
            <person name="Nguyen H.D.T."/>
            <person name="van Gent-Pelzer M.P.E."/>
            <person name="Joly D.L."/>
            <person name="van de Geest H.C."/>
            <person name="Bonants P.J.M."/>
            <person name="Smith D.S."/>
            <person name="Levesque C.A."/>
            <person name="van der Lee T.A.J."/>
        </authorList>
    </citation>
    <scope>NUCLEOTIDE SEQUENCE [LARGE SCALE GENOMIC DNA]</scope>
    <source>
        <strain evidence="5 6">CBS 675.73</strain>
    </source>
</reference>
<evidence type="ECO:0000256" key="2">
    <source>
        <dbReference type="ARBA" id="ARBA00022553"/>
    </source>
</evidence>
<dbReference type="PROSITE" id="PS50085">
    <property type="entry name" value="RAPGAP"/>
    <property type="match status" value="1"/>
</dbReference>
<dbReference type="Gene3D" id="3.40.50.11210">
    <property type="entry name" value="Rap/Ran-GAP"/>
    <property type="match status" value="1"/>
</dbReference>
<feature type="domain" description="Rap-GAP" evidence="4">
    <location>
        <begin position="1522"/>
        <end position="1734"/>
    </location>
</feature>
<dbReference type="SUPFAM" id="SSF48371">
    <property type="entry name" value="ARM repeat"/>
    <property type="match status" value="1"/>
</dbReference>
<evidence type="ECO:0000259" key="4">
    <source>
        <dbReference type="PROSITE" id="PS50085"/>
    </source>
</evidence>
<dbReference type="OrthoDB" id="19311at2759"/>
<dbReference type="Proteomes" id="UP000320333">
    <property type="component" value="Unassembled WGS sequence"/>
</dbReference>
<dbReference type="FunFam" id="3.40.50.11210:FF:000001">
    <property type="entry name" value="Ral GTPase-activating protein subunit alpha-1 isoform 1"/>
    <property type="match status" value="1"/>
</dbReference>
<dbReference type="InterPro" id="IPR027107">
    <property type="entry name" value="Tuberin/Ral-act_asu"/>
</dbReference>
<evidence type="ECO:0000313" key="6">
    <source>
        <dbReference type="Proteomes" id="UP000320333"/>
    </source>
</evidence>
<organism evidence="5 6">
    <name type="scientific">Chytriomyces confervae</name>
    <dbReference type="NCBI Taxonomy" id="246404"/>
    <lineage>
        <taxon>Eukaryota</taxon>
        <taxon>Fungi</taxon>
        <taxon>Fungi incertae sedis</taxon>
        <taxon>Chytridiomycota</taxon>
        <taxon>Chytridiomycota incertae sedis</taxon>
        <taxon>Chytridiomycetes</taxon>
        <taxon>Chytridiales</taxon>
        <taxon>Chytriomycetaceae</taxon>
        <taxon>Chytriomyces</taxon>
    </lineage>
</organism>
<dbReference type="GO" id="GO:0005634">
    <property type="term" value="C:nucleus"/>
    <property type="evidence" value="ECO:0007669"/>
    <property type="project" value="InterPro"/>
</dbReference>
<dbReference type="Pfam" id="PF02145">
    <property type="entry name" value="Rap_GAP"/>
    <property type="match status" value="1"/>
</dbReference>
<feature type="region of interest" description="Disordered" evidence="3">
    <location>
        <begin position="1712"/>
        <end position="1731"/>
    </location>
</feature>
<dbReference type="PANTHER" id="PTHR10063:SF11">
    <property type="entry name" value="RHO GTPASE-ACTIVATING PROTEIN CG5521-RELATED"/>
    <property type="match status" value="1"/>
</dbReference>
<dbReference type="PANTHER" id="PTHR10063">
    <property type="entry name" value="TUBERIN"/>
    <property type="match status" value="1"/>
</dbReference>
<protein>
    <recommendedName>
        <fullName evidence="4">Rap-GAP domain-containing protein</fullName>
    </recommendedName>
</protein>
<feature type="compositionally biased region" description="Polar residues" evidence="3">
    <location>
        <begin position="1722"/>
        <end position="1731"/>
    </location>
</feature>
<dbReference type="GO" id="GO:0005096">
    <property type="term" value="F:GTPase activator activity"/>
    <property type="evidence" value="ECO:0007669"/>
    <property type="project" value="UniProtKB-KW"/>
</dbReference>
<dbReference type="EMBL" id="QEAP01000024">
    <property type="protein sequence ID" value="TPX77275.1"/>
    <property type="molecule type" value="Genomic_DNA"/>
</dbReference>